<evidence type="ECO:0000313" key="1">
    <source>
        <dbReference type="EMBL" id="MBB3702916.1"/>
    </source>
</evidence>
<dbReference type="EMBL" id="JACICA010000006">
    <property type="protein sequence ID" value="MBB3702916.1"/>
    <property type="molecule type" value="Genomic_DNA"/>
</dbReference>
<name>A0A7W5UI39_9BACT</name>
<proteinExistence type="predicted"/>
<sequence>MGFFSGCVLLWKGEMDEKLAERGGWVRFCHFLGLFLLKIRLYLSVDFLIALADFLILSADTIRMLADSLIVSAGARLRLRGWREKEQIGAILRRGKVGKFFADYWPFLTTDFAKILVY</sequence>
<evidence type="ECO:0000313" key="2">
    <source>
        <dbReference type="Proteomes" id="UP000541425"/>
    </source>
</evidence>
<gene>
    <name evidence="1" type="ORF">FHS60_001389</name>
</gene>
<comment type="caution">
    <text evidence="1">The sequence shown here is derived from an EMBL/GenBank/DDBJ whole genome shotgun (WGS) entry which is preliminary data.</text>
</comment>
<reference evidence="1 2" key="1">
    <citation type="submission" date="2020-08" db="EMBL/GenBank/DDBJ databases">
        <title>Genomic Encyclopedia of Type Strains, Phase IV (KMG-IV): sequencing the most valuable type-strain genomes for metagenomic binning, comparative biology and taxonomic classification.</title>
        <authorList>
            <person name="Goeker M."/>
        </authorList>
    </citation>
    <scope>NUCLEOTIDE SEQUENCE [LARGE SCALE GENOMIC DNA]</scope>
    <source>
        <strain evidence="1 2">DSM 22548</strain>
    </source>
</reference>
<accession>A0A7W5UI39</accession>
<dbReference type="RefSeq" id="WP_221189648.1">
    <property type="nucleotide sequence ID" value="NZ_JACICA010000006.1"/>
</dbReference>
<dbReference type="Proteomes" id="UP000541425">
    <property type="component" value="Unassembled WGS sequence"/>
</dbReference>
<protein>
    <submittedName>
        <fullName evidence="1">Uncharacterized protein</fullName>
    </submittedName>
</protein>
<organism evidence="1 2">
    <name type="scientific">Alloprevotella rava</name>
    <dbReference type="NCBI Taxonomy" id="671218"/>
    <lineage>
        <taxon>Bacteria</taxon>
        <taxon>Pseudomonadati</taxon>
        <taxon>Bacteroidota</taxon>
        <taxon>Bacteroidia</taxon>
        <taxon>Bacteroidales</taxon>
        <taxon>Prevotellaceae</taxon>
        <taxon>Alloprevotella</taxon>
    </lineage>
</organism>
<dbReference type="AlphaFoldDB" id="A0A7W5UI39"/>